<keyword evidence="2" id="KW-1185">Reference proteome</keyword>
<dbReference type="Proteomes" id="UP000789366">
    <property type="component" value="Unassembled WGS sequence"/>
</dbReference>
<sequence length="50" mass="5858">MHMVSRIESNGFGVYYKGKKISICTFFNHSCDAIQANYGKETQKEQEYQF</sequence>
<organism evidence="1 2">
    <name type="scientific">Cetraspora pellucida</name>
    <dbReference type="NCBI Taxonomy" id="1433469"/>
    <lineage>
        <taxon>Eukaryota</taxon>
        <taxon>Fungi</taxon>
        <taxon>Fungi incertae sedis</taxon>
        <taxon>Mucoromycota</taxon>
        <taxon>Glomeromycotina</taxon>
        <taxon>Glomeromycetes</taxon>
        <taxon>Diversisporales</taxon>
        <taxon>Gigasporaceae</taxon>
        <taxon>Cetraspora</taxon>
    </lineage>
</organism>
<protein>
    <submittedName>
        <fullName evidence="1">7399_t:CDS:1</fullName>
    </submittedName>
</protein>
<dbReference type="EMBL" id="CAJVPW010038281">
    <property type="protein sequence ID" value="CAG8741842.1"/>
    <property type="molecule type" value="Genomic_DNA"/>
</dbReference>
<proteinExistence type="predicted"/>
<feature type="non-terminal residue" evidence="1">
    <location>
        <position position="50"/>
    </location>
</feature>
<name>A0ACA9Q960_9GLOM</name>
<evidence type="ECO:0000313" key="2">
    <source>
        <dbReference type="Proteomes" id="UP000789366"/>
    </source>
</evidence>
<accession>A0ACA9Q960</accession>
<reference evidence="1" key="1">
    <citation type="submission" date="2021-06" db="EMBL/GenBank/DDBJ databases">
        <authorList>
            <person name="Kallberg Y."/>
            <person name="Tangrot J."/>
            <person name="Rosling A."/>
        </authorList>
    </citation>
    <scope>NUCLEOTIDE SEQUENCE</scope>
    <source>
        <strain evidence="1">28 12/20/2015</strain>
    </source>
</reference>
<comment type="caution">
    <text evidence="1">The sequence shown here is derived from an EMBL/GenBank/DDBJ whole genome shotgun (WGS) entry which is preliminary data.</text>
</comment>
<evidence type="ECO:0000313" key="1">
    <source>
        <dbReference type="EMBL" id="CAG8741842.1"/>
    </source>
</evidence>
<gene>
    <name evidence="1" type="ORF">SPELUC_LOCUS13866</name>
</gene>